<gene>
    <name evidence="1" type="ORF">PBRASI_LOCUS935</name>
</gene>
<comment type="caution">
    <text evidence="1">The sequence shown here is derived from an EMBL/GenBank/DDBJ whole genome shotgun (WGS) entry which is preliminary data.</text>
</comment>
<sequence length="54" mass="5933">MSLTPQLSKEKSIISRHEVAIAQTPTSEIPPQDISLKCWSPGQEYATVFNVSST</sequence>
<name>A0A9N8Z248_9GLOM</name>
<dbReference type="Proteomes" id="UP000789739">
    <property type="component" value="Unassembled WGS sequence"/>
</dbReference>
<dbReference type="AlphaFoldDB" id="A0A9N8Z248"/>
<accession>A0A9N8Z248</accession>
<protein>
    <submittedName>
        <fullName evidence="1">8622_t:CDS:1</fullName>
    </submittedName>
</protein>
<evidence type="ECO:0000313" key="1">
    <source>
        <dbReference type="EMBL" id="CAG8468109.1"/>
    </source>
</evidence>
<organism evidence="1 2">
    <name type="scientific">Paraglomus brasilianum</name>
    <dbReference type="NCBI Taxonomy" id="144538"/>
    <lineage>
        <taxon>Eukaryota</taxon>
        <taxon>Fungi</taxon>
        <taxon>Fungi incertae sedis</taxon>
        <taxon>Mucoromycota</taxon>
        <taxon>Glomeromycotina</taxon>
        <taxon>Glomeromycetes</taxon>
        <taxon>Paraglomerales</taxon>
        <taxon>Paraglomeraceae</taxon>
        <taxon>Paraglomus</taxon>
    </lineage>
</organism>
<keyword evidence="2" id="KW-1185">Reference proteome</keyword>
<dbReference type="EMBL" id="CAJVPI010000054">
    <property type="protein sequence ID" value="CAG8468109.1"/>
    <property type="molecule type" value="Genomic_DNA"/>
</dbReference>
<evidence type="ECO:0000313" key="2">
    <source>
        <dbReference type="Proteomes" id="UP000789739"/>
    </source>
</evidence>
<reference evidence="1" key="1">
    <citation type="submission" date="2021-06" db="EMBL/GenBank/DDBJ databases">
        <authorList>
            <person name="Kallberg Y."/>
            <person name="Tangrot J."/>
            <person name="Rosling A."/>
        </authorList>
    </citation>
    <scope>NUCLEOTIDE SEQUENCE</scope>
    <source>
        <strain evidence="1">BR232B</strain>
    </source>
</reference>
<proteinExistence type="predicted"/>